<protein>
    <submittedName>
        <fullName evidence="2">Uncharacterized protein</fullName>
    </submittedName>
</protein>
<name>A0A0N8GMM8_9CHLR</name>
<feature type="transmembrane region" description="Helical" evidence="1">
    <location>
        <begin position="12"/>
        <end position="33"/>
    </location>
</feature>
<organism evidence="2 3">
    <name type="scientific">Levilinea saccharolytica</name>
    <dbReference type="NCBI Taxonomy" id="229921"/>
    <lineage>
        <taxon>Bacteria</taxon>
        <taxon>Bacillati</taxon>
        <taxon>Chloroflexota</taxon>
        <taxon>Anaerolineae</taxon>
        <taxon>Anaerolineales</taxon>
        <taxon>Anaerolineaceae</taxon>
        <taxon>Levilinea</taxon>
    </lineage>
</organism>
<dbReference type="AlphaFoldDB" id="A0A0N8GMM8"/>
<keyword evidence="3" id="KW-1185">Reference proteome</keyword>
<reference evidence="2 3" key="1">
    <citation type="submission" date="2015-07" db="EMBL/GenBank/DDBJ databases">
        <title>Genome sequence of Levilinea saccharolytica DSM 16555.</title>
        <authorList>
            <person name="Hemp J."/>
            <person name="Ward L.M."/>
            <person name="Pace L.A."/>
            <person name="Fischer W.W."/>
        </authorList>
    </citation>
    <scope>NUCLEOTIDE SEQUENCE [LARGE SCALE GENOMIC DNA]</scope>
    <source>
        <strain evidence="2 3">KIBI-1</strain>
    </source>
</reference>
<comment type="caution">
    <text evidence="2">The sequence shown here is derived from an EMBL/GenBank/DDBJ whole genome shotgun (WGS) entry which is preliminary data.</text>
</comment>
<evidence type="ECO:0000313" key="3">
    <source>
        <dbReference type="Proteomes" id="UP000050501"/>
    </source>
</evidence>
<keyword evidence="1" id="KW-0812">Transmembrane</keyword>
<feature type="transmembrane region" description="Helical" evidence="1">
    <location>
        <begin position="39"/>
        <end position="62"/>
    </location>
</feature>
<proteinExistence type="predicted"/>
<accession>A0A0N8GMM8</accession>
<dbReference type="STRING" id="229921.ADN01_18125"/>
<sequence>MQETKFALRKKKIGCVFIGLSLFFIFGIVAAVANMILNFSFSTVLGSLAILLVCGGLGYFLVLTSLLNNPPTVTLNADGIEIIGLGMLVRQAAAWAEVEAVEAVYQEIQKQKALTIKLLPPKAPLLIPESAVDDFANFSAVVKAHFLAHQGAAVRAAQGIAMKMEKTDVSPAGKRPTKPSGDVVFDREERIEAPELGATFIYQIYTAPDAASAQAFLAKTPVHDAHVYILVHTPEGITYCRDVQGTYTQ</sequence>
<keyword evidence="1" id="KW-0472">Membrane</keyword>
<dbReference type="EMBL" id="LGCM01000065">
    <property type="protein sequence ID" value="KPL75738.1"/>
    <property type="molecule type" value="Genomic_DNA"/>
</dbReference>
<dbReference type="Proteomes" id="UP000050501">
    <property type="component" value="Unassembled WGS sequence"/>
</dbReference>
<dbReference type="RefSeq" id="WP_062417187.1">
    <property type="nucleotide sequence ID" value="NZ_DF967974.1"/>
</dbReference>
<keyword evidence="1" id="KW-1133">Transmembrane helix</keyword>
<gene>
    <name evidence="2" type="ORF">ADN01_18125</name>
</gene>
<evidence type="ECO:0000313" key="2">
    <source>
        <dbReference type="EMBL" id="KPL75738.1"/>
    </source>
</evidence>
<evidence type="ECO:0000256" key="1">
    <source>
        <dbReference type="SAM" id="Phobius"/>
    </source>
</evidence>